<evidence type="ECO:0000256" key="2">
    <source>
        <dbReference type="SAM" id="Phobius"/>
    </source>
</evidence>
<dbReference type="InterPro" id="IPR050303">
    <property type="entry name" value="GatZ_KbaZ_carbometab"/>
</dbReference>
<proteinExistence type="predicted"/>
<sequence length="284" mass="30422">MTSSNTNGVQTPTAPGNPGQYRITEKDLAQINRRSLLAFQLGWNYERMQGSGYLYLVLPQLRKMYGDGTPELKRAMQAQAQFFNTSNFFNTIITGIDLAVEEKEGVGSLETVNGLKTGLMGSFAAIGDSIFAALIPTIFGAIAANMALQGNPTGIFIWIAVQIAVMAFRWKQLGFAYREGAKLITTMQGRLSALTDAAIVLGVFMVGALVATVINVHVGIAPQIGDVALSVQNSLDMILPKLIPALIVFGVYALLGKERMTSTRAIFIVLVVSVALSACGVLVK</sequence>
<keyword evidence="2" id="KW-0472">Membrane</keyword>
<feature type="transmembrane region" description="Helical" evidence="2">
    <location>
        <begin position="238"/>
        <end position="256"/>
    </location>
</feature>
<keyword evidence="2" id="KW-1133">Transmembrane helix</keyword>
<dbReference type="GO" id="GO:0005886">
    <property type="term" value="C:plasma membrane"/>
    <property type="evidence" value="ECO:0007669"/>
    <property type="project" value="TreeGrafter"/>
</dbReference>
<dbReference type="PROSITE" id="PS51108">
    <property type="entry name" value="PTS_EIID"/>
    <property type="match status" value="1"/>
</dbReference>
<evidence type="ECO:0000313" key="3">
    <source>
        <dbReference type="EMBL" id="GJM55879.1"/>
    </source>
</evidence>
<comment type="caution">
    <text evidence="3">The sequence shown here is derived from an EMBL/GenBank/DDBJ whole genome shotgun (WGS) entry which is preliminary data.</text>
</comment>
<dbReference type="Pfam" id="PF03613">
    <property type="entry name" value="EIID-AGA"/>
    <property type="match status" value="1"/>
</dbReference>
<keyword evidence="2" id="KW-0812">Transmembrane</keyword>
<feature type="compositionally biased region" description="Polar residues" evidence="1">
    <location>
        <begin position="1"/>
        <end position="14"/>
    </location>
</feature>
<name>A0AAV5B375_9ACTN</name>
<gene>
    <name evidence="3" type="ORF">ATOP_15340</name>
</gene>
<accession>A0AAV5B375</accession>
<dbReference type="RefSeq" id="WP_135978281.1">
    <property type="nucleotide sequence ID" value="NZ_BQKC01000001.1"/>
</dbReference>
<feature type="transmembrane region" description="Helical" evidence="2">
    <location>
        <begin position="191"/>
        <end position="218"/>
    </location>
</feature>
<dbReference type="InterPro" id="IPR004704">
    <property type="entry name" value="PTS_IID_man"/>
</dbReference>
<dbReference type="AlphaFoldDB" id="A0AAV5B375"/>
<feature type="transmembrane region" description="Helical" evidence="2">
    <location>
        <begin position="153"/>
        <end position="170"/>
    </location>
</feature>
<dbReference type="GO" id="GO:0009401">
    <property type="term" value="P:phosphoenolpyruvate-dependent sugar phosphotransferase system"/>
    <property type="evidence" value="ECO:0007669"/>
    <property type="project" value="InterPro"/>
</dbReference>
<evidence type="ECO:0000313" key="4">
    <source>
        <dbReference type="Proteomes" id="UP001055025"/>
    </source>
</evidence>
<organism evidence="3 4">
    <name type="scientific">Granulimonas faecalis</name>
    <dbReference type="NCBI Taxonomy" id="2894155"/>
    <lineage>
        <taxon>Bacteria</taxon>
        <taxon>Bacillati</taxon>
        <taxon>Actinomycetota</taxon>
        <taxon>Coriobacteriia</taxon>
        <taxon>Coriobacteriales</taxon>
        <taxon>Kribbibacteriaceae</taxon>
        <taxon>Granulimonas</taxon>
    </lineage>
</organism>
<protein>
    <submittedName>
        <fullName evidence="3">PTS fructose transporter subunit IID</fullName>
    </submittedName>
</protein>
<feature type="transmembrane region" description="Helical" evidence="2">
    <location>
        <begin position="123"/>
        <end position="147"/>
    </location>
</feature>
<reference evidence="3" key="1">
    <citation type="journal article" date="2022" name="Int. J. Syst. Evol. Microbiol.">
        <title>Granulimonas faecalis gen. nov., sp. nov., and Leptogranulimonas caecicola gen. nov., sp. nov., novel lactate-producing Atopobiaceae bacteria isolated from mouse intestines, and an emended description of the family Atopobiaceae.</title>
        <authorList>
            <person name="Morinaga K."/>
            <person name="Kusada H."/>
            <person name="Sakamoto S."/>
            <person name="Murakami T."/>
            <person name="Toyoda A."/>
            <person name="Mori H."/>
            <person name="Meng X.Y."/>
            <person name="Takashino M."/>
            <person name="Murotomi K."/>
            <person name="Tamaki H."/>
        </authorList>
    </citation>
    <scope>NUCLEOTIDE SEQUENCE</scope>
    <source>
        <strain evidence="3">OPF53</strain>
    </source>
</reference>
<feature type="region of interest" description="Disordered" evidence="1">
    <location>
        <begin position="1"/>
        <end position="21"/>
    </location>
</feature>
<dbReference type="PANTHER" id="PTHR32502:SF26">
    <property type="entry name" value="PHOSPHOTRANSFERASE SYSTEM SUGAR-SPECIFIC EIID COMPONENT"/>
    <property type="match status" value="1"/>
</dbReference>
<evidence type="ECO:0000256" key="1">
    <source>
        <dbReference type="SAM" id="MobiDB-lite"/>
    </source>
</evidence>
<keyword evidence="4" id="KW-1185">Reference proteome</keyword>
<feature type="transmembrane region" description="Helical" evidence="2">
    <location>
        <begin position="265"/>
        <end position="283"/>
    </location>
</feature>
<dbReference type="PANTHER" id="PTHR32502">
    <property type="entry name" value="N-ACETYLGALACTOSAMINE PERMEASE II COMPONENT-RELATED"/>
    <property type="match status" value="1"/>
</dbReference>
<dbReference type="EMBL" id="BQKC01000001">
    <property type="protein sequence ID" value="GJM55879.1"/>
    <property type="molecule type" value="Genomic_DNA"/>
</dbReference>
<dbReference type="Proteomes" id="UP001055025">
    <property type="component" value="Unassembled WGS sequence"/>
</dbReference>